<evidence type="ECO:0000313" key="7">
    <source>
        <dbReference type="EMBL" id="NWB95729.1"/>
    </source>
</evidence>
<name>A0A7Y7X9E1_9PSED</name>
<dbReference type="Proteomes" id="UP000539985">
    <property type="component" value="Unassembled WGS sequence"/>
</dbReference>
<dbReference type="GO" id="GO:0003700">
    <property type="term" value="F:DNA-binding transcription factor activity"/>
    <property type="evidence" value="ECO:0007669"/>
    <property type="project" value="InterPro"/>
</dbReference>
<organism evidence="7 8">
    <name type="scientific">Pseudomonas gingeri</name>
    <dbReference type="NCBI Taxonomy" id="117681"/>
    <lineage>
        <taxon>Bacteria</taxon>
        <taxon>Pseudomonadati</taxon>
        <taxon>Pseudomonadota</taxon>
        <taxon>Gammaproteobacteria</taxon>
        <taxon>Pseudomonadales</taxon>
        <taxon>Pseudomonadaceae</taxon>
        <taxon>Pseudomonas</taxon>
    </lineage>
</organism>
<reference evidence="7 8" key="1">
    <citation type="submission" date="2020-04" db="EMBL/GenBank/DDBJ databases">
        <title>Molecular characterization of pseudomonads from Agaricus bisporus reveal novel blotch 2 pathogens in Western Europe.</title>
        <authorList>
            <person name="Taparia T."/>
            <person name="Krijger M."/>
            <person name="Haynes E."/>
            <person name="Elpinstone J.G."/>
            <person name="Noble R."/>
            <person name="Van Der Wolf J."/>
        </authorList>
    </citation>
    <scope>NUCLEOTIDE SEQUENCE [LARGE SCALE GENOMIC DNA]</scope>
    <source>
        <strain evidence="7 8">H7001</strain>
    </source>
</reference>
<feature type="domain" description="HTH araC/xylS-type" evidence="6">
    <location>
        <begin position="210"/>
        <end position="309"/>
    </location>
</feature>
<dbReference type="PANTHER" id="PTHR46796">
    <property type="entry name" value="HTH-TYPE TRANSCRIPTIONAL ACTIVATOR RHAS-RELATED"/>
    <property type="match status" value="1"/>
</dbReference>
<dbReference type="EMBL" id="JACAQB010000004">
    <property type="protein sequence ID" value="NWB95729.1"/>
    <property type="molecule type" value="Genomic_DNA"/>
</dbReference>
<evidence type="ECO:0000259" key="6">
    <source>
        <dbReference type="PROSITE" id="PS01124"/>
    </source>
</evidence>
<evidence type="ECO:0000256" key="2">
    <source>
        <dbReference type="ARBA" id="ARBA00023125"/>
    </source>
</evidence>
<dbReference type="PRINTS" id="PR00032">
    <property type="entry name" value="HTHARAC"/>
</dbReference>
<sequence length="312" mass="34533">MLNAFNTCQIDHRKRLAYWTDAICETFLTVDCRQQGDGLFHGEMKGCQMGRLGLIDVVSPPMEYYRGPQQLKGHEDEHFQLILQVTGTGMLQQHGREAVLMPGDLALYSATAPSSVVYPKGSRTIAVKIPRLNVLERIHGAESMMALSIKANTALGSMMGGMVRESLAWGSVYGSAADSRLVSGMLDIIAFAFDAGANPTCELAHRGPIEQIKRYMLNHLADPELLLTEVAIKHNISMRTLNRLFAAEGTSANRWLWSQRVEASYRAMSEGKVRQVSEAALICGFNDLSHFSKVFKKTYGITPNQVLRGTDH</sequence>
<dbReference type="SUPFAM" id="SSF46689">
    <property type="entry name" value="Homeodomain-like"/>
    <property type="match status" value="1"/>
</dbReference>
<dbReference type="PANTHER" id="PTHR46796:SF6">
    <property type="entry name" value="ARAC SUBFAMILY"/>
    <property type="match status" value="1"/>
</dbReference>
<dbReference type="AlphaFoldDB" id="A0A7Y7X9E1"/>
<dbReference type="SMART" id="SM00342">
    <property type="entry name" value="HTH_ARAC"/>
    <property type="match status" value="1"/>
</dbReference>
<keyword evidence="4" id="KW-0804">Transcription</keyword>
<dbReference type="InterPro" id="IPR020449">
    <property type="entry name" value="Tscrpt_reg_AraC-type_HTH"/>
</dbReference>
<evidence type="ECO:0000313" key="8">
    <source>
        <dbReference type="Proteomes" id="UP000539985"/>
    </source>
</evidence>
<protein>
    <submittedName>
        <fullName evidence="7">Helix-turn-helix domain-containing protein</fullName>
    </submittedName>
</protein>
<dbReference type="RefSeq" id="WP_177100975.1">
    <property type="nucleotide sequence ID" value="NZ_JACAOS010000021.1"/>
</dbReference>
<comment type="function">
    <text evidence="5">Regulatory protein of the TOL plasmid xyl operons. XylS activates the xylXYZLTEGFJQKIH operon required for the degradation of toluene, m-xylene and p-xylene.</text>
</comment>
<dbReference type="PROSITE" id="PS01124">
    <property type="entry name" value="HTH_ARAC_FAMILY_2"/>
    <property type="match status" value="1"/>
</dbReference>
<evidence type="ECO:0000256" key="1">
    <source>
        <dbReference type="ARBA" id="ARBA00023015"/>
    </source>
</evidence>
<dbReference type="Pfam" id="PF12833">
    <property type="entry name" value="HTH_18"/>
    <property type="match status" value="1"/>
</dbReference>
<evidence type="ECO:0000256" key="3">
    <source>
        <dbReference type="ARBA" id="ARBA00023159"/>
    </source>
</evidence>
<keyword evidence="2" id="KW-0238">DNA-binding</keyword>
<dbReference type="InterPro" id="IPR018060">
    <property type="entry name" value="HTH_AraC"/>
</dbReference>
<dbReference type="InterPro" id="IPR035418">
    <property type="entry name" value="AraC-bd_2"/>
</dbReference>
<gene>
    <name evidence="7" type="ORF">HX882_07490</name>
</gene>
<dbReference type="Pfam" id="PF14525">
    <property type="entry name" value="AraC_binding_2"/>
    <property type="match status" value="1"/>
</dbReference>
<dbReference type="InterPro" id="IPR009057">
    <property type="entry name" value="Homeodomain-like_sf"/>
</dbReference>
<accession>A0A7Y7X9E1</accession>
<keyword evidence="1" id="KW-0805">Transcription regulation</keyword>
<dbReference type="GO" id="GO:0043565">
    <property type="term" value="F:sequence-specific DNA binding"/>
    <property type="evidence" value="ECO:0007669"/>
    <property type="project" value="InterPro"/>
</dbReference>
<evidence type="ECO:0000256" key="5">
    <source>
        <dbReference type="ARBA" id="ARBA00037345"/>
    </source>
</evidence>
<comment type="caution">
    <text evidence="7">The sequence shown here is derived from an EMBL/GenBank/DDBJ whole genome shotgun (WGS) entry which is preliminary data.</text>
</comment>
<dbReference type="Gene3D" id="1.10.10.60">
    <property type="entry name" value="Homeodomain-like"/>
    <property type="match status" value="1"/>
</dbReference>
<evidence type="ECO:0000256" key="4">
    <source>
        <dbReference type="ARBA" id="ARBA00023163"/>
    </source>
</evidence>
<proteinExistence type="predicted"/>
<dbReference type="InterPro" id="IPR050204">
    <property type="entry name" value="AraC_XylS_family_regulators"/>
</dbReference>
<keyword evidence="3" id="KW-0010">Activator</keyword>